<evidence type="ECO:0000256" key="1">
    <source>
        <dbReference type="SAM" id="MobiDB-lite"/>
    </source>
</evidence>
<evidence type="ECO:0000313" key="2">
    <source>
        <dbReference type="EMBL" id="THU82047.1"/>
    </source>
</evidence>
<name>A0A4S8L0X8_DENBC</name>
<protein>
    <submittedName>
        <fullName evidence="2">Uncharacterized protein</fullName>
    </submittedName>
</protein>
<sequence>MGESQRQVKRFFEEYEPLLDHVFGWGELWAKVDETLAPGPSVLNYKKFLGRSRILALGRRLDPSKFPFINFETPDSSPSPGTDLNSSPGNINNISGDYHSSTTNDSSTTNNSHNVSNTTTTNSYNNTYITYNNSSQKYERRKRRNRWNVTKFITQYVPQYIHHYIPAPAGFWIPDVSWTHCVWDGFRWLNNRWTQAGFQWCHTPYQQADFTYSWRL</sequence>
<feature type="region of interest" description="Disordered" evidence="1">
    <location>
        <begin position="71"/>
        <end position="121"/>
    </location>
</feature>
<proteinExistence type="predicted"/>
<feature type="compositionally biased region" description="Low complexity" evidence="1">
    <location>
        <begin position="85"/>
        <end position="121"/>
    </location>
</feature>
<dbReference type="EMBL" id="ML179762">
    <property type="protein sequence ID" value="THU82047.1"/>
    <property type="molecule type" value="Genomic_DNA"/>
</dbReference>
<organism evidence="2 3">
    <name type="scientific">Dendrothele bispora (strain CBS 962.96)</name>
    <dbReference type="NCBI Taxonomy" id="1314807"/>
    <lineage>
        <taxon>Eukaryota</taxon>
        <taxon>Fungi</taxon>
        <taxon>Dikarya</taxon>
        <taxon>Basidiomycota</taxon>
        <taxon>Agaricomycotina</taxon>
        <taxon>Agaricomycetes</taxon>
        <taxon>Agaricomycetidae</taxon>
        <taxon>Agaricales</taxon>
        <taxon>Agaricales incertae sedis</taxon>
        <taxon>Dendrothele</taxon>
    </lineage>
</organism>
<dbReference type="AlphaFoldDB" id="A0A4S8L0X8"/>
<dbReference type="Proteomes" id="UP000297245">
    <property type="component" value="Unassembled WGS sequence"/>
</dbReference>
<evidence type="ECO:0000313" key="3">
    <source>
        <dbReference type="Proteomes" id="UP000297245"/>
    </source>
</evidence>
<keyword evidence="3" id="KW-1185">Reference proteome</keyword>
<accession>A0A4S8L0X8</accession>
<reference evidence="2 3" key="1">
    <citation type="journal article" date="2019" name="Nat. Ecol. Evol.">
        <title>Megaphylogeny resolves global patterns of mushroom evolution.</title>
        <authorList>
            <person name="Varga T."/>
            <person name="Krizsan K."/>
            <person name="Foldi C."/>
            <person name="Dima B."/>
            <person name="Sanchez-Garcia M."/>
            <person name="Sanchez-Ramirez S."/>
            <person name="Szollosi G.J."/>
            <person name="Szarkandi J.G."/>
            <person name="Papp V."/>
            <person name="Albert L."/>
            <person name="Andreopoulos W."/>
            <person name="Angelini C."/>
            <person name="Antonin V."/>
            <person name="Barry K.W."/>
            <person name="Bougher N.L."/>
            <person name="Buchanan P."/>
            <person name="Buyck B."/>
            <person name="Bense V."/>
            <person name="Catcheside P."/>
            <person name="Chovatia M."/>
            <person name="Cooper J."/>
            <person name="Damon W."/>
            <person name="Desjardin D."/>
            <person name="Finy P."/>
            <person name="Geml J."/>
            <person name="Haridas S."/>
            <person name="Hughes K."/>
            <person name="Justo A."/>
            <person name="Karasinski D."/>
            <person name="Kautmanova I."/>
            <person name="Kiss B."/>
            <person name="Kocsube S."/>
            <person name="Kotiranta H."/>
            <person name="LaButti K.M."/>
            <person name="Lechner B.E."/>
            <person name="Liimatainen K."/>
            <person name="Lipzen A."/>
            <person name="Lukacs Z."/>
            <person name="Mihaltcheva S."/>
            <person name="Morgado L.N."/>
            <person name="Niskanen T."/>
            <person name="Noordeloos M.E."/>
            <person name="Ohm R.A."/>
            <person name="Ortiz-Santana B."/>
            <person name="Ovrebo C."/>
            <person name="Racz N."/>
            <person name="Riley R."/>
            <person name="Savchenko A."/>
            <person name="Shiryaev A."/>
            <person name="Soop K."/>
            <person name="Spirin V."/>
            <person name="Szebenyi C."/>
            <person name="Tomsovsky M."/>
            <person name="Tulloss R.E."/>
            <person name="Uehling J."/>
            <person name="Grigoriev I.V."/>
            <person name="Vagvolgyi C."/>
            <person name="Papp T."/>
            <person name="Martin F.M."/>
            <person name="Miettinen O."/>
            <person name="Hibbett D.S."/>
            <person name="Nagy L.G."/>
        </authorList>
    </citation>
    <scope>NUCLEOTIDE SEQUENCE [LARGE SCALE GENOMIC DNA]</scope>
    <source>
        <strain evidence="2 3">CBS 962.96</strain>
    </source>
</reference>
<feature type="compositionally biased region" description="Polar residues" evidence="1">
    <location>
        <begin position="73"/>
        <end position="84"/>
    </location>
</feature>
<gene>
    <name evidence="2" type="ORF">K435DRAFT_972112</name>
</gene>